<proteinExistence type="predicted"/>
<sequence>MSQSKVVTNNCIPYCTSSQSLILRERWRLVWVFNRLRCIINVITERDIAPGSDVVQDNTGTAQQIWSPADATVRTEKKRREVTDQVSEVSSAE</sequence>
<organism evidence="2 3">
    <name type="scientific">Megalops atlanticus</name>
    <name type="common">Tarpon</name>
    <name type="synonym">Clupea gigantea</name>
    <dbReference type="NCBI Taxonomy" id="7932"/>
    <lineage>
        <taxon>Eukaryota</taxon>
        <taxon>Metazoa</taxon>
        <taxon>Chordata</taxon>
        <taxon>Craniata</taxon>
        <taxon>Vertebrata</taxon>
        <taxon>Euteleostomi</taxon>
        <taxon>Actinopterygii</taxon>
        <taxon>Neopterygii</taxon>
        <taxon>Teleostei</taxon>
        <taxon>Elopiformes</taxon>
        <taxon>Megalopidae</taxon>
        <taxon>Megalops</taxon>
    </lineage>
</organism>
<keyword evidence="3" id="KW-1185">Reference proteome</keyword>
<evidence type="ECO:0000313" key="2">
    <source>
        <dbReference type="EMBL" id="KAG7454648.1"/>
    </source>
</evidence>
<evidence type="ECO:0000256" key="1">
    <source>
        <dbReference type="SAM" id="MobiDB-lite"/>
    </source>
</evidence>
<comment type="caution">
    <text evidence="2">The sequence shown here is derived from an EMBL/GenBank/DDBJ whole genome shotgun (WGS) entry which is preliminary data.</text>
</comment>
<evidence type="ECO:0000313" key="3">
    <source>
        <dbReference type="Proteomes" id="UP001046870"/>
    </source>
</evidence>
<dbReference type="EMBL" id="JAFDVH010000025">
    <property type="protein sequence ID" value="KAG7454648.1"/>
    <property type="molecule type" value="Genomic_DNA"/>
</dbReference>
<dbReference type="AlphaFoldDB" id="A0A9D3SZD8"/>
<protein>
    <submittedName>
        <fullName evidence="2">Uncharacterized protein</fullName>
    </submittedName>
</protein>
<accession>A0A9D3SZD8</accession>
<dbReference type="Proteomes" id="UP001046870">
    <property type="component" value="Chromosome 25"/>
</dbReference>
<feature type="region of interest" description="Disordered" evidence="1">
    <location>
        <begin position="66"/>
        <end position="93"/>
    </location>
</feature>
<reference evidence="2" key="1">
    <citation type="submission" date="2021-01" db="EMBL/GenBank/DDBJ databases">
        <authorList>
            <person name="Zahm M."/>
            <person name="Roques C."/>
            <person name="Cabau C."/>
            <person name="Klopp C."/>
            <person name="Donnadieu C."/>
            <person name="Jouanno E."/>
            <person name="Lampietro C."/>
            <person name="Louis A."/>
            <person name="Herpin A."/>
            <person name="Echchiki A."/>
            <person name="Berthelot C."/>
            <person name="Parey E."/>
            <person name="Roest-Crollius H."/>
            <person name="Braasch I."/>
            <person name="Postlethwait J."/>
            <person name="Bobe J."/>
            <person name="Montfort J."/>
            <person name="Bouchez O."/>
            <person name="Begum T."/>
            <person name="Mejri S."/>
            <person name="Adams A."/>
            <person name="Chen W.-J."/>
            <person name="Guiguen Y."/>
        </authorList>
    </citation>
    <scope>NUCLEOTIDE SEQUENCE</scope>
    <source>
        <strain evidence="2">YG-15Mar2019-1</strain>
        <tissue evidence="2">Brain</tissue>
    </source>
</reference>
<feature type="compositionally biased region" description="Basic and acidic residues" evidence="1">
    <location>
        <begin position="73"/>
        <end position="83"/>
    </location>
</feature>
<name>A0A9D3SZD8_MEGAT</name>
<gene>
    <name evidence="2" type="ORF">MATL_G00261990</name>
</gene>
<feature type="compositionally biased region" description="Polar residues" evidence="1">
    <location>
        <begin position="84"/>
        <end position="93"/>
    </location>
</feature>